<feature type="domain" description="F-box/LRR-repeat protein 15-like leucin rich repeat" evidence="1">
    <location>
        <begin position="31"/>
        <end position="218"/>
    </location>
</feature>
<dbReference type="Ensembl" id="ENSCINT00000030906.1">
    <property type="protein sequence ID" value="ENSCINP00000030529.1"/>
    <property type="gene ID" value="ENSCING00000023036.1"/>
</dbReference>
<keyword evidence="3" id="KW-1185">Reference proteome</keyword>
<dbReference type="SUPFAM" id="SSF52047">
    <property type="entry name" value="RNI-like"/>
    <property type="match status" value="1"/>
</dbReference>
<protein>
    <recommendedName>
        <fullName evidence="1">F-box/LRR-repeat protein 15-like leucin rich repeat domain-containing protein</fullName>
    </recommendedName>
</protein>
<dbReference type="EMBL" id="EAAA01002610">
    <property type="status" value="NOT_ANNOTATED_CDS"/>
    <property type="molecule type" value="Genomic_DNA"/>
</dbReference>
<dbReference type="GeneTree" id="ENSGT00730000111305"/>
<dbReference type="AlphaFoldDB" id="H2XLJ7"/>
<reference evidence="2" key="4">
    <citation type="submission" date="2025-09" db="UniProtKB">
        <authorList>
            <consortium name="Ensembl"/>
        </authorList>
    </citation>
    <scope>IDENTIFICATION</scope>
</reference>
<dbReference type="InterPro" id="IPR032675">
    <property type="entry name" value="LRR_dom_sf"/>
</dbReference>
<dbReference type="Proteomes" id="UP000008144">
    <property type="component" value="Chromosome 8"/>
</dbReference>
<evidence type="ECO:0000313" key="2">
    <source>
        <dbReference type="Ensembl" id="ENSCINP00000030529.1"/>
    </source>
</evidence>
<dbReference type="Pfam" id="PF25372">
    <property type="entry name" value="DUF7885"/>
    <property type="match status" value="1"/>
</dbReference>
<dbReference type="InterPro" id="IPR057207">
    <property type="entry name" value="FBXL15_LRR"/>
</dbReference>
<reference evidence="2" key="2">
    <citation type="journal article" date="2008" name="Genome Biol.">
        <title>Improved genome assembly and evidence-based global gene model set for the chordate Ciona intestinalis: new insight into intron and operon populations.</title>
        <authorList>
            <person name="Satou Y."/>
            <person name="Mineta K."/>
            <person name="Ogasawara M."/>
            <person name="Sasakura Y."/>
            <person name="Shoguchi E."/>
            <person name="Ueno K."/>
            <person name="Yamada L."/>
            <person name="Matsumoto J."/>
            <person name="Wasserscheid J."/>
            <person name="Dewar K."/>
            <person name="Wiley G.B."/>
            <person name="Macmil S.L."/>
            <person name="Roe B.A."/>
            <person name="Zeller R.W."/>
            <person name="Hastings K.E."/>
            <person name="Lemaire P."/>
            <person name="Lindquist E."/>
            <person name="Endo T."/>
            <person name="Hotta K."/>
            <person name="Inaba K."/>
        </authorList>
    </citation>
    <scope>NUCLEOTIDE SEQUENCE [LARGE SCALE GENOMIC DNA]</scope>
    <source>
        <strain evidence="2">wild type</strain>
    </source>
</reference>
<accession>H2XLJ7</accession>
<dbReference type="InParanoid" id="H2XLJ7"/>
<sequence>VKNFSMFERDLDEIPVNIKRKLTSILAQQGLLSDDNIRSCLYANMGELNLNRCHISDKGLLEISKSCPNLLKIDLNALKGSQTEITSVGVQNLSKGCRKLRVVYLRRCVHVNDSAVIALAENCKALKQVNLAGCSEITDLSVKALWVHCHFLAHLNISNTPITDDGISGLATSPCRNTLMELHINHCVKLTNAALECIANSCSNLQILVCHGCPNVTDVAERATEIQEKKGQSLRHLTWTV</sequence>
<reference evidence="2" key="3">
    <citation type="submission" date="2025-08" db="UniProtKB">
        <authorList>
            <consortium name="Ensembl"/>
        </authorList>
    </citation>
    <scope>IDENTIFICATION</scope>
</reference>
<evidence type="ECO:0000259" key="1">
    <source>
        <dbReference type="Pfam" id="PF25372"/>
    </source>
</evidence>
<dbReference type="HOGENOM" id="CLU_087966_0_0_1"/>
<reference evidence="3" key="1">
    <citation type="journal article" date="2002" name="Science">
        <title>The draft genome of Ciona intestinalis: insights into chordate and vertebrate origins.</title>
        <authorList>
            <person name="Dehal P."/>
            <person name="Satou Y."/>
            <person name="Campbell R.K."/>
            <person name="Chapman J."/>
            <person name="Degnan B."/>
            <person name="De Tomaso A."/>
            <person name="Davidson B."/>
            <person name="Di Gregorio A."/>
            <person name="Gelpke M."/>
            <person name="Goodstein D.M."/>
            <person name="Harafuji N."/>
            <person name="Hastings K.E."/>
            <person name="Ho I."/>
            <person name="Hotta K."/>
            <person name="Huang W."/>
            <person name="Kawashima T."/>
            <person name="Lemaire P."/>
            <person name="Martinez D."/>
            <person name="Meinertzhagen I.A."/>
            <person name="Necula S."/>
            <person name="Nonaka M."/>
            <person name="Putnam N."/>
            <person name="Rash S."/>
            <person name="Saiga H."/>
            <person name="Satake M."/>
            <person name="Terry A."/>
            <person name="Yamada L."/>
            <person name="Wang H.G."/>
            <person name="Awazu S."/>
            <person name="Azumi K."/>
            <person name="Boore J."/>
            <person name="Branno M."/>
            <person name="Chin-Bow S."/>
            <person name="DeSantis R."/>
            <person name="Doyle S."/>
            <person name="Francino P."/>
            <person name="Keys D.N."/>
            <person name="Haga S."/>
            <person name="Hayashi H."/>
            <person name="Hino K."/>
            <person name="Imai K.S."/>
            <person name="Inaba K."/>
            <person name="Kano S."/>
            <person name="Kobayashi K."/>
            <person name="Kobayashi M."/>
            <person name="Lee B.I."/>
            <person name="Makabe K.W."/>
            <person name="Manohar C."/>
            <person name="Matassi G."/>
            <person name="Medina M."/>
            <person name="Mochizuki Y."/>
            <person name="Mount S."/>
            <person name="Morishita T."/>
            <person name="Miura S."/>
            <person name="Nakayama A."/>
            <person name="Nishizaka S."/>
            <person name="Nomoto H."/>
            <person name="Ohta F."/>
            <person name="Oishi K."/>
            <person name="Rigoutsos I."/>
            <person name="Sano M."/>
            <person name="Sasaki A."/>
            <person name="Sasakura Y."/>
            <person name="Shoguchi E."/>
            <person name="Shin-i T."/>
            <person name="Spagnuolo A."/>
            <person name="Stainier D."/>
            <person name="Suzuki M.M."/>
            <person name="Tassy O."/>
            <person name="Takatori N."/>
            <person name="Tokuoka M."/>
            <person name="Yagi K."/>
            <person name="Yoshizaki F."/>
            <person name="Wada S."/>
            <person name="Zhang C."/>
            <person name="Hyatt P.D."/>
            <person name="Larimer F."/>
            <person name="Detter C."/>
            <person name="Doggett N."/>
            <person name="Glavina T."/>
            <person name="Hawkins T."/>
            <person name="Richardson P."/>
            <person name="Lucas S."/>
            <person name="Kohara Y."/>
            <person name="Levine M."/>
            <person name="Satoh N."/>
            <person name="Rokhsar D.S."/>
        </authorList>
    </citation>
    <scope>NUCLEOTIDE SEQUENCE [LARGE SCALE GENOMIC DNA]</scope>
</reference>
<dbReference type="STRING" id="7719.ENSCINP00000030529"/>
<dbReference type="SMART" id="SM00367">
    <property type="entry name" value="LRR_CC"/>
    <property type="match status" value="7"/>
</dbReference>
<dbReference type="PANTHER" id="PTHR13318">
    <property type="entry name" value="PARTNER OF PAIRED, ISOFORM B-RELATED"/>
    <property type="match status" value="1"/>
</dbReference>
<organism evidence="2 3">
    <name type="scientific">Ciona intestinalis</name>
    <name type="common">Transparent sea squirt</name>
    <name type="synonym">Ascidia intestinalis</name>
    <dbReference type="NCBI Taxonomy" id="7719"/>
    <lineage>
        <taxon>Eukaryota</taxon>
        <taxon>Metazoa</taxon>
        <taxon>Chordata</taxon>
        <taxon>Tunicata</taxon>
        <taxon>Ascidiacea</taxon>
        <taxon>Phlebobranchia</taxon>
        <taxon>Cionidae</taxon>
        <taxon>Ciona</taxon>
    </lineage>
</organism>
<evidence type="ECO:0000313" key="3">
    <source>
        <dbReference type="Proteomes" id="UP000008144"/>
    </source>
</evidence>
<name>H2XLJ7_CIOIN</name>
<dbReference type="FunCoup" id="H2XLJ7">
    <property type="interactions" value="6"/>
</dbReference>
<dbReference type="PANTHER" id="PTHR13318:SF190">
    <property type="entry name" value="PARTNER OF PAIRED, ISOFORM B"/>
    <property type="match status" value="1"/>
</dbReference>
<dbReference type="OMA" id="MSWDGAG"/>
<dbReference type="InterPro" id="IPR006553">
    <property type="entry name" value="Leu-rich_rpt_Cys-con_subtyp"/>
</dbReference>
<dbReference type="Gene3D" id="3.80.10.10">
    <property type="entry name" value="Ribonuclease Inhibitor"/>
    <property type="match status" value="1"/>
</dbReference>
<proteinExistence type="predicted"/>